<evidence type="ECO:0000259" key="3">
    <source>
        <dbReference type="PROSITE" id="PS50228"/>
    </source>
</evidence>
<feature type="domain" description="SUEL-type lectin" evidence="3">
    <location>
        <begin position="36"/>
        <end position="126"/>
    </location>
</feature>
<keyword evidence="2" id="KW-0472">Membrane</keyword>
<feature type="transmembrane region" description="Helical" evidence="2">
    <location>
        <begin position="228"/>
        <end position="253"/>
    </location>
</feature>
<dbReference type="Proteomes" id="UP001235939">
    <property type="component" value="Chromosome 16"/>
</dbReference>
<organism evidence="4 5">
    <name type="scientific">Cordylochernes scorpioides</name>
    <dbReference type="NCBI Taxonomy" id="51811"/>
    <lineage>
        <taxon>Eukaryota</taxon>
        <taxon>Metazoa</taxon>
        <taxon>Ecdysozoa</taxon>
        <taxon>Arthropoda</taxon>
        <taxon>Chelicerata</taxon>
        <taxon>Arachnida</taxon>
        <taxon>Pseudoscorpiones</taxon>
        <taxon>Cheliferoidea</taxon>
        <taxon>Chernetidae</taxon>
        <taxon>Cordylochernes</taxon>
    </lineage>
</organism>
<protein>
    <recommendedName>
        <fullName evidence="3">SUEL-type lectin domain-containing protein</fullName>
    </recommendedName>
</protein>
<sequence>MFGRCLWNYLGENDALMYQKILICCSFAGKFFHKFACEGDKLRLRCPKDFRIVIYSATFGASPAGSSQCPQATSPTECQASYVTESVIKECHGRRKCSLTVDLATLGDTGCDVAVKPFLKVIYTCVPQDTLKEQETSEEEDVEENRVEMVVAPHYSGITEADDEEATVAAPTVTAPEIVGILDSQQQPVEVNCTQVMESQAAGFLAEWISAYAFVKAPVVCSGNKEQFFLYLTLSLTTGFLIFLAVLSARLYCQRRRSGHRTISECVVNLEQDVEGLSFTRATPTLRRSQQPSSPRTAHSNSYYS</sequence>
<evidence type="ECO:0000256" key="1">
    <source>
        <dbReference type="SAM" id="MobiDB-lite"/>
    </source>
</evidence>
<dbReference type="CDD" id="cd22829">
    <property type="entry name" value="Gal_Rha_Lectin_EVA1_EVA1C_rpt2"/>
    <property type="match status" value="1"/>
</dbReference>
<gene>
    <name evidence="4" type="ORF">LAZ67_16000191</name>
</gene>
<dbReference type="PROSITE" id="PS50228">
    <property type="entry name" value="SUEL_LECTIN"/>
    <property type="match status" value="1"/>
</dbReference>
<keyword evidence="5" id="KW-1185">Reference proteome</keyword>
<keyword evidence="2" id="KW-0812">Transmembrane</keyword>
<dbReference type="PANTHER" id="PTHR46780">
    <property type="entry name" value="PROTEIN EVA-1"/>
    <property type="match status" value="1"/>
</dbReference>
<evidence type="ECO:0000313" key="4">
    <source>
        <dbReference type="EMBL" id="UYV78125.1"/>
    </source>
</evidence>
<accession>A0ABY6LEK3</accession>
<reference evidence="4 5" key="1">
    <citation type="submission" date="2022-01" db="EMBL/GenBank/DDBJ databases">
        <title>A chromosomal length assembly of Cordylochernes scorpioides.</title>
        <authorList>
            <person name="Zeh D."/>
            <person name="Zeh J."/>
        </authorList>
    </citation>
    <scope>NUCLEOTIDE SEQUENCE [LARGE SCALE GENOMIC DNA]</scope>
    <source>
        <strain evidence="4">IN4F17</strain>
        <tissue evidence="4">Whole Body</tissue>
    </source>
</reference>
<dbReference type="Pfam" id="PF02140">
    <property type="entry name" value="SUEL_Lectin"/>
    <property type="match status" value="1"/>
</dbReference>
<dbReference type="InterPro" id="IPR000922">
    <property type="entry name" value="Lectin_gal-bd_dom"/>
</dbReference>
<dbReference type="InterPro" id="IPR043159">
    <property type="entry name" value="Lectin_gal-bd_sf"/>
</dbReference>
<proteinExistence type="predicted"/>
<dbReference type="EMBL" id="CP092878">
    <property type="protein sequence ID" value="UYV78125.1"/>
    <property type="molecule type" value="Genomic_DNA"/>
</dbReference>
<evidence type="ECO:0000256" key="2">
    <source>
        <dbReference type="SAM" id="Phobius"/>
    </source>
</evidence>
<dbReference type="Gene3D" id="2.60.120.740">
    <property type="match status" value="1"/>
</dbReference>
<name>A0ABY6LEK3_9ARAC</name>
<evidence type="ECO:0000313" key="5">
    <source>
        <dbReference type="Proteomes" id="UP001235939"/>
    </source>
</evidence>
<keyword evidence="2" id="KW-1133">Transmembrane helix</keyword>
<feature type="region of interest" description="Disordered" evidence="1">
    <location>
        <begin position="285"/>
        <end position="305"/>
    </location>
</feature>